<evidence type="ECO:0000313" key="6">
    <source>
        <dbReference type="Proteomes" id="UP000017836"/>
    </source>
</evidence>
<evidence type="ECO:0000256" key="3">
    <source>
        <dbReference type="SAM" id="MobiDB-lite"/>
    </source>
</evidence>
<protein>
    <recommendedName>
        <fullName evidence="4">BAH domain-containing protein</fullName>
    </recommendedName>
</protein>
<dbReference type="GO" id="GO:0003886">
    <property type="term" value="F:DNA (cytosine-5-)-methyltransferase activity"/>
    <property type="evidence" value="ECO:0000318"/>
    <property type="project" value="GO_Central"/>
</dbReference>
<evidence type="ECO:0000259" key="4">
    <source>
        <dbReference type="PROSITE" id="PS51038"/>
    </source>
</evidence>
<sequence length="878" mass="101354">MEDVVEINDETDVITVTALRLDEVWLLLLRDAHQKIYGFGVGLLGPFDHGVLQAFMKSPSLFGSQQNWLITYVLMPAENYFHYYSYFKFKASLCLRTFEELSYDTEVKFGNLVTSLAFTMLNDCQFSADYNSMSESVKPHMAFVADQLVALDKNFSEFKVIKKINEVFKEDMEKIRMLRQVNMLSGRKFSGSFYSIQDSNEEFNKEGSKDNDGDKAMREATSYQTIVEEENHRPPKKRSLPTIIETQEKNIETVKPTAMDVRKTEEEIEVVDDEDIAVSMTGTTDTKTTQAQRMLKGFEILDVGEAMQPFEKLESHRLYITSEIWTSYNSEEPDLGVRCKSFGPAVSWCIIGYEEEAPQIWVSTDCADYLCRKPSADYMPFFKPFYEKAMLCIRAFHVINAFPDLDFDEFCTKLVLDILPCFDTFKDEETTRNYVNSHLGFVAEQLIGLDRIFFSEIPSIKSIIHKFNVDVATLNRMACGSFHSLNDKNWWIQQCQSEDVILAETWKMPEINVPEVWTSGTSNFRFKLLQGTKKKDVKREKKKKPRPTLKPYEDLAKEEMGFAATKLVYNIWIDYHSKKMRQEESMDIEHSKPGTIEHDKTEVGTEVTTEEAMEVEHVKPESSMEIRQEESGEVETWQEESMEVEHDKPGGGPNTSEKMVTWIKAPIHDPVSGDMLFGGASLNGESLLVKEVALVEENGCDVLVLVQYMYQRSDQSKMAHGRVLEKGCDTFLGNAANPKEVFLKENCIDFMLENVKRKVKLDLRLNPYKTDESAEFFCRNVYLKEKGAFLRIQKKELEQRIGKCSVCRKIEALVPQKLERGEYVYVKAMFLGKDDIKITHVVCEVLNVDERWVEVRRFYRPEDISAETSYEADLREVR</sequence>
<dbReference type="InterPro" id="IPR043151">
    <property type="entry name" value="BAH_sf"/>
</dbReference>
<keyword evidence="2" id="KW-0539">Nucleus</keyword>
<dbReference type="InterPro" id="IPR001025">
    <property type="entry name" value="BAH_dom"/>
</dbReference>
<dbReference type="EMBL" id="KI392591">
    <property type="protein sequence ID" value="ERN13203.1"/>
    <property type="molecule type" value="Genomic_DNA"/>
</dbReference>
<dbReference type="Pfam" id="PF12047">
    <property type="entry name" value="DNMT1-RFD"/>
    <property type="match status" value="1"/>
</dbReference>
<dbReference type="GO" id="GO:0044027">
    <property type="term" value="P:negative regulation of gene expression via chromosomal CpG island methylation"/>
    <property type="evidence" value="ECO:0000318"/>
    <property type="project" value="GO_Central"/>
</dbReference>
<feature type="region of interest" description="Disordered" evidence="3">
    <location>
        <begin position="601"/>
        <end position="638"/>
    </location>
</feature>
<dbReference type="HOGENOM" id="CLU_327722_0_0_1"/>
<dbReference type="InterPro" id="IPR022702">
    <property type="entry name" value="Cytosine_MeTrfase1_RFD"/>
</dbReference>
<accession>W1PY59</accession>
<dbReference type="Gene3D" id="2.30.30.490">
    <property type="match status" value="1"/>
</dbReference>
<dbReference type="SMART" id="SM00439">
    <property type="entry name" value="BAH"/>
    <property type="match status" value="1"/>
</dbReference>
<dbReference type="eggNOG" id="ENOG502QPKK">
    <property type="taxonomic scope" value="Eukaryota"/>
</dbReference>
<dbReference type="GO" id="GO:0003682">
    <property type="term" value="F:chromatin binding"/>
    <property type="evidence" value="ECO:0007669"/>
    <property type="project" value="InterPro"/>
</dbReference>
<feature type="compositionally biased region" description="Basic and acidic residues" evidence="3">
    <location>
        <begin position="614"/>
        <end position="630"/>
    </location>
</feature>
<dbReference type="PROSITE" id="PS51038">
    <property type="entry name" value="BAH"/>
    <property type="match status" value="2"/>
</dbReference>
<organism evidence="5 6">
    <name type="scientific">Amborella trichopoda</name>
    <dbReference type="NCBI Taxonomy" id="13333"/>
    <lineage>
        <taxon>Eukaryota</taxon>
        <taxon>Viridiplantae</taxon>
        <taxon>Streptophyta</taxon>
        <taxon>Embryophyta</taxon>
        <taxon>Tracheophyta</taxon>
        <taxon>Spermatophyta</taxon>
        <taxon>Magnoliopsida</taxon>
        <taxon>Amborellales</taxon>
        <taxon>Amborellaceae</taxon>
        <taxon>Amborella</taxon>
    </lineage>
</organism>
<dbReference type="PANTHER" id="PTHR10629:SF50">
    <property type="entry name" value="DNA (CYTOSINE-5)-METHYLTRANSFERASE CMT3"/>
    <property type="match status" value="1"/>
</dbReference>
<evidence type="ECO:0000313" key="5">
    <source>
        <dbReference type="EMBL" id="ERN13203.1"/>
    </source>
</evidence>
<reference evidence="6" key="1">
    <citation type="journal article" date="2013" name="Science">
        <title>The Amborella genome and the evolution of flowering plants.</title>
        <authorList>
            <consortium name="Amborella Genome Project"/>
        </authorList>
    </citation>
    <scope>NUCLEOTIDE SEQUENCE [LARGE SCALE GENOMIC DNA]</scope>
</reference>
<feature type="domain" description="BAH" evidence="4">
    <location>
        <begin position="816"/>
        <end position="878"/>
    </location>
</feature>
<dbReference type="GO" id="GO:0003677">
    <property type="term" value="F:DNA binding"/>
    <property type="evidence" value="ECO:0000318"/>
    <property type="project" value="GO_Central"/>
</dbReference>
<keyword evidence="6" id="KW-1185">Reference proteome</keyword>
<dbReference type="GO" id="GO:0005634">
    <property type="term" value="C:nucleus"/>
    <property type="evidence" value="ECO:0000318"/>
    <property type="project" value="GO_Central"/>
</dbReference>
<name>W1PY59_AMBTC</name>
<comment type="subcellular location">
    <subcellularLocation>
        <location evidence="1">Nucleus</location>
    </subcellularLocation>
</comment>
<dbReference type="Proteomes" id="UP000017836">
    <property type="component" value="Unassembled WGS sequence"/>
</dbReference>
<dbReference type="AlphaFoldDB" id="W1PY59"/>
<dbReference type="PANTHER" id="PTHR10629">
    <property type="entry name" value="CYTOSINE-SPECIFIC METHYLTRANSFERASE"/>
    <property type="match status" value="1"/>
</dbReference>
<gene>
    <name evidence="5" type="ORF">AMTR_s00040p00220310</name>
</gene>
<evidence type="ECO:0000256" key="2">
    <source>
        <dbReference type="ARBA" id="ARBA00023242"/>
    </source>
</evidence>
<dbReference type="Gramene" id="ERN13203">
    <property type="protein sequence ID" value="ERN13203"/>
    <property type="gene ID" value="AMTR_s00040p00220310"/>
</dbReference>
<feature type="domain" description="BAH" evidence="4">
    <location>
        <begin position="668"/>
        <end position="793"/>
    </location>
</feature>
<dbReference type="InterPro" id="IPR050390">
    <property type="entry name" value="C5-Methyltransferase"/>
</dbReference>
<evidence type="ECO:0000256" key="1">
    <source>
        <dbReference type="ARBA" id="ARBA00004123"/>
    </source>
</evidence>
<proteinExistence type="predicted"/>